<keyword evidence="3" id="KW-1185">Reference proteome</keyword>
<dbReference type="CDD" id="cd04301">
    <property type="entry name" value="NAT_SF"/>
    <property type="match status" value="1"/>
</dbReference>
<evidence type="ECO:0000313" key="2">
    <source>
        <dbReference type="EMBL" id="SHN69538.1"/>
    </source>
</evidence>
<dbReference type="EMBL" id="FRDJ01000017">
    <property type="protein sequence ID" value="SHN69538.1"/>
    <property type="molecule type" value="Genomic_DNA"/>
</dbReference>
<protein>
    <submittedName>
        <fullName evidence="2">Acetyltransferase (GNAT) family protein</fullName>
    </submittedName>
</protein>
<accession>A0A1M7TG03</accession>
<dbReference type="InterPro" id="IPR000182">
    <property type="entry name" value="GNAT_dom"/>
</dbReference>
<dbReference type="OrthoDB" id="9795206at2"/>
<dbReference type="Proteomes" id="UP000184207">
    <property type="component" value="Unassembled WGS sequence"/>
</dbReference>
<reference evidence="3" key="1">
    <citation type="submission" date="2016-12" db="EMBL/GenBank/DDBJ databases">
        <authorList>
            <person name="Varghese N."/>
            <person name="Submissions S."/>
        </authorList>
    </citation>
    <scope>NUCLEOTIDE SEQUENCE [LARGE SCALE GENOMIC DNA]</scope>
    <source>
        <strain evidence="3">DSM 13020</strain>
    </source>
</reference>
<dbReference type="Pfam" id="PF00583">
    <property type="entry name" value="Acetyltransf_1"/>
    <property type="match status" value="1"/>
</dbReference>
<feature type="domain" description="N-acetyltransferase" evidence="1">
    <location>
        <begin position="4"/>
        <end position="142"/>
    </location>
</feature>
<evidence type="ECO:0000313" key="3">
    <source>
        <dbReference type="Proteomes" id="UP000184207"/>
    </source>
</evidence>
<sequence>MGELIYKTSNDDALQKFKIDSDDIAYFSEQKITKAQPVVLVFSVNGEDIGFVKFDLRVFNRNAYITYYVVPKYRGQGYGKAMLKKAIEFAFGEMNLHRLTAEVYAYNEKSIRLLESLGFVREGLIREAKFHDNKYWDILIMGVLKEEARRK</sequence>
<gene>
    <name evidence="2" type="ORF">SAMN02745226_01948</name>
</gene>
<organism evidence="2 3">
    <name type="scientific">Fervidobacterium gondwanense DSM 13020</name>
    <dbReference type="NCBI Taxonomy" id="1121883"/>
    <lineage>
        <taxon>Bacteria</taxon>
        <taxon>Thermotogati</taxon>
        <taxon>Thermotogota</taxon>
        <taxon>Thermotogae</taxon>
        <taxon>Thermotogales</taxon>
        <taxon>Fervidobacteriaceae</taxon>
        <taxon>Fervidobacterium</taxon>
    </lineage>
</organism>
<keyword evidence="2" id="KW-0808">Transferase</keyword>
<name>A0A1M7TG03_FERGO</name>
<dbReference type="PROSITE" id="PS51186">
    <property type="entry name" value="GNAT"/>
    <property type="match status" value="1"/>
</dbReference>
<dbReference type="InterPro" id="IPR016181">
    <property type="entry name" value="Acyl_CoA_acyltransferase"/>
</dbReference>
<dbReference type="RefSeq" id="WP_072761010.1">
    <property type="nucleotide sequence ID" value="NZ_FRDJ01000017.1"/>
</dbReference>
<dbReference type="AlphaFoldDB" id="A0A1M7TG03"/>
<dbReference type="PANTHER" id="PTHR43415">
    <property type="entry name" value="SPERMIDINE N(1)-ACETYLTRANSFERASE"/>
    <property type="match status" value="1"/>
</dbReference>
<dbReference type="SUPFAM" id="SSF55729">
    <property type="entry name" value="Acyl-CoA N-acyltransferases (Nat)"/>
    <property type="match status" value="1"/>
</dbReference>
<dbReference type="Gene3D" id="3.40.630.30">
    <property type="match status" value="1"/>
</dbReference>
<evidence type="ECO:0000259" key="1">
    <source>
        <dbReference type="PROSITE" id="PS51186"/>
    </source>
</evidence>
<proteinExistence type="predicted"/>
<dbReference type="STRING" id="1121883.SAMN02745226_01948"/>
<dbReference type="GO" id="GO:0016747">
    <property type="term" value="F:acyltransferase activity, transferring groups other than amino-acyl groups"/>
    <property type="evidence" value="ECO:0007669"/>
    <property type="project" value="InterPro"/>
</dbReference>
<dbReference type="PANTHER" id="PTHR43415:SF5">
    <property type="entry name" value="ACETYLTRANSFERASE"/>
    <property type="match status" value="1"/>
</dbReference>